<accession>U9TC34</accession>
<feature type="region of interest" description="Disordered" evidence="1">
    <location>
        <begin position="1"/>
        <end position="44"/>
    </location>
</feature>
<dbReference type="EMBL" id="KI292691">
    <property type="protein sequence ID" value="ESA05685.1"/>
    <property type="molecule type" value="Genomic_DNA"/>
</dbReference>
<gene>
    <name evidence="2" type="ORF">GLOINDRAFT_35210</name>
</gene>
<name>U9TC34_RHIID</name>
<proteinExistence type="predicted"/>
<protein>
    <submittedName>
        <fullName evidence="2">Uncharacterized protein</fullName>
    </submittedName>
</protein>
<dbReference type="AlphaFoldDB" id="U9TC34"/>
<reference evidence="2" key="1">
    <citation type="submission" date="2013-07" db="EMBL/GenBank/DDBJ databases">
        <title>The genome of an arbuscular mycorrhizal fungus provides insights into the evolution of the oldest plant symbiosis.</title>
        <authorList>
            <consortium name="DOE Joint Genome Institute"/>
            <person name="Tisserant E."/>
            <person name="Malbreil M."/>
            <person name="Kuo A."/>
            <person name="Kohler A."/>
            <person name="Symeonidi A."/>
            <person name="Balestrini R."/>
            <person name="Charron P."/>
            <person name="Duensing N."/>
            <person name="Frei-dit-Frey N."/>
            <person name="Gianinazzi-Pearson V."/>
            <person name="Gilbert B."/>
            <person name="Handa Y."/>
            <person name="Hijri M."/>
            <person name="Kaul R."/>
            <person name="Kawaguchi M."/>
            <person name="Krajinski F."/>
            <person name="Lammers P."/>
            <person name="Lapierre D."/>
            <person name="Masclaux F.G."/>
            <person name="Murat C."/>
            <person name="Morin E."/>
            <person name="Ndikumana S."/>
            <person name="Pagni M."/>
            <person name="Petitpierre D."/>
            <person name="Requena N."/>
            <person name="Rosikiewicz P."/>
            <person name="Riley R."/>
            <person name="Saito K."/>
            <person name="San Clemente H."/>
            <person name="Shapiro H."/>
            <person name="van Tuinen D."/>
            <person name="Becard G."/>
            <person name="Bonfante P."/>
            <person name="Paszkowski U."/>
            <person name="Shachar-Hill Y."/>
            <person name="Young J.P."/>
            <person name="Sanders I.R."/>
            <person name="Henrissat B."/>
            <person name="Rensing S.A."/>
            <person name="Grigoriev I.V."/>
            <person name="Corradi N."/>
            <person name="Roux C."/>
            <person name="Martin F."/>
        </authorList>
    </citation>
    <scope>NUCLEOTIDE SEQUENCE</scope>
    <source>
        <strain evidence="2">DAOM 197198</strain>
    </source>
</reference>
<organism evidence="2">
    <name type="scientific">Rhizophagus irregularis (strain DAOM 181602 / DAOM 197198 / MUCL 43194)</name>
    <name type="common">Arbuscular mycorrhizal fungus</name>
    <name type="synonym">Glomus intraradices</name>
    <dbReference type="NCBI Taxonomy" id="747089"/>
    <lineage>
        <taxon>Eukaryota</taxon>
        <taxon>Fungi</taxon>
        <taxon>Fungi incertae sedis</taxon>
        <taxon>Mucoromycota</taxon>
        <taxon>Glomeromycotina</taxon>
        <taxon>Glomeromycetes</taxon>
        <taxon>Glomerales</taxon>
        <taxon>Glomeraceae</taxon>
        <taxon>Rhizophagus</taxon>
    </lineage>
</organism>
<feature type="compositionally biased region" description="Low complexity" evidence="1">
    <location>
        <begin position="1"/>
        <end position="19"/>
    </location>
</feature>
<evidence type="ECO:0000313" key="2">
    <source>
        <dbReference type="EMBL" id="ESA05685.1"/>
    </source>
</evidence>
<dbReference type="VEuPathDB" id="FungiDB:RhiirFUN_018551"/>
<dbReference type="HOGENOM" id="CLU_2639362_0_0_1"/>
<evidence type="ECO:0000256" key="1">
    <source>
        <dbReference type="SAM" id="MobiDB-lite"/>
    </source>
</evidence>
<sequence>MSNITDIDSESDSIISQDITLQINEPEDTSQTKKNMPKDGSTSSLWKHIKSKHNELYLEVNQITEALNKLEISESLV</sequence>